<comment type="caution">
    <text evidence="2">The sequence shown here is derived from an EMBL/GenBank/DDBJ whole genome shotgun (WGS) entry which is preliminary data.</text>
</comment>
<evidence type="ECO:0000313" key="2">
    <source>
        <dbReference type="EMBL" id="KAJ8503696.1"/>
    </source>
</evidence>
<organism evidence="2 3">
    <name type="scientific">Ensete ventricosum</name>
    <name type="common">Abyssinian banana</name>
    <name type="synonym">Musa ensete</name>
    <dbReference type="NCBI Taxonomy" id="4639"/>
    <lineage>
        <taxon>Eukaryota</taxon>
        <taxon>Viridiplantae</taxon>
        <taxon>Streptophyta</taxon>
        <taxon>Embryophyta</taxon>
        <taxon>Tracheophyta</taxon>
        <taxon>Spermatophyta</taxon>
        <taxon>Magnoliopsida</taxon>
        <taxon>Liliopsida</taxon>
        <taxon>Zingiberales</taxon>
        <taxon>Musaceae</taxon>
        <taxon>Ensete</taxon>
    </lineage>
</organism>
<reference evidence="2 3" key="1">
    <citation type="submission" date="2022-12" db="EMBL/GenBank/DDBJ databases">
        <title>Chromosome-scale assembly of the Ensete ventricosum genome.</title>
        <authorList>
            <person name="Dussert Y."/>
            <person name="Stocks J."/>
            <person name="Wendawek A."/>
            <person name="Woldeyes F."/>
            <person name="Nichols R.A."/>
            <person name="Borrell J.S."/>
        </authorList>
    </citation>
    <scope>NUCLEOTIDE SEQUENCE [LARGE SCALE GENOMIC DNA]</scope>
    <source>
        <strain evidence="3">cv. Maze</strain>
        <tissue evidence="2">Seeds</tissue>
    </source>
</reference>
<protein>
    <submittedName>
        <fullName evidence="2">Uncharacterized protein</fullName>
    </submittedName>
</protein>
<name>A0AAV8Q0A8_ENSVE</name>
<accession>A0AAV8Q0A8</accession>
<sequence>MFGPRRGQMCRHAPTAPGGATRAHCPKKVPLFLPPYFAFVPPEQKKKIKEGILFVPARFPCRDFDLSRKVFRVFPGPFPIKPRPFDDPKFVRSFLFRIGVRLDLFGKFQGSRAGKSLIFVANWIFPICLFGECLRFVDRVVFNFARGFAAAEENLQWRSEK</sequence>
<dbReference type="AlphaFoldDB" id="A0AAV8Q0A8"/>
<feature type="region of interest" description="Disordered" evidence="1">
    <location>
        <begin position="1"/>
        <end position="21"/>
    </location>
</feature>
<dbReference type="EMBL" id="JAQQAF010000002">
    <property type="protein sequence ID" value="KAJ8503696.1"/>
    <property type="molecule type" value="Genomic_DNA"/>
</dbReference>
<evidence type="ECO:0000313" key="3">
    <source>
        <dbReference type="Proteomes" id="UP001222027"/>
    </source>
</evidence>
<evidence type="ECO:0000256" key="1">
    <source>
        <dbReference type="SAM" id="MobiDB-lite"/>
    </source>
</evidence>
<proteinExistence type="predicted"/>
<gene>
    <name evidence="2" type="ORF">OPV22_004582</name>
</gene>
<keyword evidence="3" id="KW-1185">Reference proteome</keyword>
<dbReference type="Proteomes" id="UP001222027">
    <property type="component" value="Unassembled WGS sequence"/>
</dbReference>